<evidence type="ECO:0000256" key="1">
    <source>
        <dbReference type="SAM" id="MobiDB-lite"/>
    </source>
</evidence>
<dbReference type="Proteomes" id="UP000217265">
    <property type="component" value="Chromosome"/>
</dbReference>
<reference evidence="2 3" key="1">
    <citation type="submission" date="2017-09" db="EMBL/GenBank/DDBJ databases">
        <title>Complete genome sequence of Verrucomicrobial strain HZ-65, isolated from freshwater.</title>
        <authorList>
            <person name="Choi A."/>
        </authorList>
    </citation>
    <scope>NUCLEOTIDE SEQUENCE [LARGE SCALE GENOMIC DNA]</scope>
    <source>
        <strain evidence="2 3">HZ-65</strain>
    </source>
</reference>
<feature type="region of interest" description="Disordered" evidence="1">
    <location>
        <begin position="213"/>
        <end position="234"/>
    </location>
</feature>
<gene>
    <name evidence="2" type="ORF">CMV30_00200</name>
</gene>
<protein>
    <submittedName>
        <fullName evidence="2">Uncharacterized protein</fullName>
    </submittedName>
</protein>
<feature type="compositionally biased region" description="Low complexity" evidence="1">
    <location>
        <begin position="218"/>
        <end position="234"/>
    </location>
</feature>
<dbReference type="RefSeq" id="WP_096054155.1">
    <property type="nucleotide sequence ID" value="NZ_CP023344.1"/>
</dbReference>
<feature type="compositionally biased region" description="Low complexity" evidence="1">
    <location>
        <begin position="55"/>
        <end position="79"/>
    </location>
</feature>
<evidence type="ECO:0000313" key="2">
    <source>
        <dbReference type="EMBL" id="ATC62520.1"/>
    </source>
</evidence>
<name>A0A290Q5S7_9BACT</name>
<sequence length="234" mass="24384">MKSRWLLITLLLAFPFAFAFFLTEARLGQQRTARRVLVIPPPPAATTAVESAPDISPSGPISPIGPISENPTPSTAPVAVTPPPSIVPSEATGSTNRESKIENSATLLEGTVTKESDALVYESDAKLQLPNNLFLSSPTGVMVSDEQQKIFAGDMQLLSTKQTISANEAVLTLQPDGGSVLTSKTLSIAANDNSTPAMELKGDNLTLTIPASKKSAVPASETLTATASPTTSTP</sequence>
<evidence type="ECO:0000313" key="3">
    <source>
        <dbReference type="Proteomes" id="UP000217265"/>
    </source>
</evidence>
<feature type="compositionally biased region" description="Polar residues" evidence="1">
    <location>
        <begin position="91"/>
        <end position="105"/>
    </location>
</feature>
<feature type="region of interest" description="Disordered" evidence="1">
    <location>
        <begin position="47"/>
        <end position="105"/>
    </location>
</feature>
<dbReference type="KEGG" id="vbh:CMV30_00200"/>
<proteinExistence type="predicted"/>
<organism evidence="2 3">
    <name type="scientific">Nibricoccus aquaticus</name>
    <dbReference type="NCBI Taxonomy" id="2576891"/>
    <lineage>
        <taxon>Bacteria</taxon>
        <taxon>Pseudomonadati</taxon>
        <taxon>Verrucomicrobiota</taxon>
        <taxon>Opitutia</taxon>
        <taxon>Opitutales</taxon>
        <taxon>Opitutaceae</taxon>
        <taxon>Nibricoccus</taxon>
    </lineage>
</organism>
<dbReference type="EMBL" id="CP023344">
    <property type="protein sequence ID" value="ATC62520.1"/>
    <property type="molecule type" value="Genomic_DNA"/>
</dbReference>
<accession>A0A290Q5S7</accession>
<dbReference type="AlphaFoldDB" id="A0A290Q5S7"/>
<keyword evidence="3" id="KW-1185">Reference proteome</keyword>